<gene>
    <name evidence="2" type="ORF">P7K49_033038</name>
</gene>
<evidence type="ECO:0000256" key="1">
    <source>
        <dbReference type="SAM" id="MobiDB-lite"/>
    </source>
</evidence>
<protein>
    <submittedName>
        <fullName evidence="2">Uncharacterized protein</fullName>
    </submittedName>
</protein>
<evidence type="ECO:0000313" key="3">
    <source>
        <dbReference type="Proteomes" id="UP001266305"/>
    </source>
</evidence>
<accession>A0ABQ9TQT3</accession>
<comment type="caution">
    <text evidence="2">The sequence shown here is derived from an EMBL/GenBank/DDBJ whole genome shotgun (WGS) entry which is preliminary data.</text>
</comment>
<keyword evidence="3" id="KW-1185">Reference proteome</keyword>
<name>A0ABQ9TQT3_SAGOE</name>
<reference evidence="2 3" key="1">
    <citation type="submission" date="2023-05" db="EMBL/GenBank/DDBJ databases">
        <title>B98-5 Cell Line De Novo Hybrid Assembly: An Optical Mapping Approach.</title>
        <authorList>
            <person name="Kananen K."/>
            <person name="Auerbach J.A."/>
            <person name="Kautto E."/>
            <person name="Blachly J.S."/>
        </authorList>
    </citation>
    <scope>NUCLEOTIDE SEQUENCE [LARGE SCALE GENOMIC DNA]</scope>
    <source>
        <strain evidence="2">B95-8</strain>
        <tissue evidence="2">Cell line</tissue>
    </source>
</reference>
<organism evidence="2 3">
    <name type="scientific">Saguinus oedipus</name>
    <name type="common">Cotton-top tamarin</name>
    <name type="synonym">Oedipomidas oedipus</name>
    <dbReference type="NCBI Taxonomy" id="9490"/>
    <lineage>
        <taxon>Eukaryota</taxon>
        <taxon>Metazoa</taxon>
        <taxon>Chordata</taxon>
        <taxon>Craniata</taxon>
        <taxon>Vertebrata</taxon>
        <taxon>Euteleostomi</taxon>
        <taxon>Mammalia</taxon>
        <taxon>Eutheria</taxon>
        <taxon>Euarchontoglires</taxon>
        <taxon>Primates</taxon>
        <taxon>Haplorrhini</taxon>
        <taxon>Platyrrhini</taxon>
        <taxon>Cebidae</taxon>
        <taxon>Callitrichinae</taxon>
        <taxon>Saguinus</taxon>
    </lineage>
</organism>
<sequence length="119" mass="12773">MEAMPPHSSGEHRRSFALSAGMRSEEHSRHLLLSGDQAQELDSGRSRVLSAGKKLYVCGPWCQGILGSASSKYRGASQKGMEWAQCHAFKAMCTGALCESTSVFQVVREACPVTPGLAT</sequence>
<feature type="region of interest" description="Disordered" evidence="1">
    <location>
        <begin position="1"/>
        <end position="29"/>
    </location>
</feature>
<evidence type="ECO:0000313" key="2">
    <source>
        <dbReference type="EMBL" id="KAK2087131.1"/>
    </source>
</evidence>
<dbReference type="EMBL" id="JASSZA010000019">
    <property type="protein sequence ID" value="KAK2087131.1"/>
    <property type="molecule type" value="Genomic_DNA"/>
</dbReference>
<proteinExistence type="predicted"/>
<dbReference type="Proteomes" id="UP001266305">
    <property type="component" value="Unassembled WGS sequence"/>
</dbReference>